<dbReference type="PRINTS" id="PR00412">
    <property type="entry name" value="EPOXHYDRLASE"/>
</dbReference>
<dbReference type="PANTHER" id="PTHR43329">
    <property type="entry name" value="EPOXIDE HYDROLASE"/>
    <property type="match status" value="1"/>
</dbReference>
<dbReference type="Pfam" id="PF00561">
    <property type="entry name" value="Abhydrolase_1"/>
    <property type="match status" value="1"/>
</dbReference>
<feature type="domain" description="AB hydrolase-1" evidence="3">
    <location>
        <begin position="30"/>
        <end position="304"/>
    </location>
</feature>
<dbReference type="OMA" id="IEHLGPT"/>
<dbReference type="InterPro" id="IPR000639">
    <property type="entry name" value="Epox_hydrolase-like"/>
</dbReference>
<comment type="caution">
    <text evidence="4">The sequence shown here is derived from an EMBL/GenBank/DDBJ whole genome shotgun (WGS) entry which is preliminary data.</text>
</comment>
<keyword evidence="5" id="KW-1185">Reference proteome</keyword>
<dbReference type="STRING" id="154538.A0A1M2V4J8"/>
<evidence type="ECO:0000256" key="1">
    <source>
        <dbReference type="ARBA" id="ARBA00022801"/>
    </source>
</evidence>
<comment type="similarity">
    <text evidence="2">Belongs to the AB hydrolase superfamily. Epoxide hydrolase family.</text>
</comment>
<dbReference type="SUPFAM" id="SSF53474">
    <property type="entry name" value="alpha/beta-Hydrolases"/>
    <property type="match status" value="1"/>
</dbReference>
<evidence type="ECO:0000313" key="5">
    <source>
        <dbReference type="Proteomes" id="UP000184267"/>
    </source>
</evidence>
<sequence length="324" mass="36359">MDSSLYKDTTVSRGFTYHYFHSPAAPGQLTLLFIHGFPSSSHDWRRQVAYFRPKGYGVLVPDIIGAGGTSKPDSADAFRFSLIARDLVDVLDAEGLQTVVGIGHDWGSVVLSRLANLYSERFHAFAWLALSYVPPTWQTSGLANADAKNTQFVYWEYLSRDTAYVMCEQNLDSFLHLTYPETPDHWYESLSPPGKTQAWIESDRRPGLPEWLSQEEYDVARETLAKAGLKSALNYYKAMVNGVNTQDDESIPEEAHKIQKPALFIASARDSVCTAAGGKTVMAQYAPHATIIELNVGHWPHLEETGRVNLELDKWLDTLNLREL</sequence>
<dbReference type="Gene3D" id="3.40.50.1820">
    <property type="entry name" value="alpha/beta hydrolase"/>
    <property type="match status" value="1"/>
</dbReference>
<organism evidence="4 5">
    <name type="scientific">Trametes pubescens</name>
    <name type="common">White-rot fungus</name>
    <dbReference type="NCBI Taxonomy" id="154538"/>
    <lineage>
        <taxon>Eukaryota</taxon>
        <taxon>Fungi</taxon>
        <taxon>Dikarya</taxon>
        <taxon>Basidiomycota</taxon>
        <taxon>Agaricomycotina</taxon>
        <taxon>Agaricomycetes</taxon>
        <taxon>Polyporales</taxon>
        <taxon>Polyporaceae</taxon>
        <taxon>Trametes</taxon>
    </lineage>
</organism>
<evidence type="ECO:0000313" key="4">
    <source>
        <dbReference type="EMBL" id="OJT02504.1"/>
    </source>
</evidence>
<keyword evidence="1 4" id="KW-0378">Hydrolase</keyword>
<dbReference type="GO" id="GO:0016787">
    <property type="term" value="F:hydrolase activity"/>
    <property type="evidence" value="ECO:0007669"/>
    <property type="project" value="UniProtKB-KW"/>
</dbReference>
<dbReference type="InterPro" id="IPR000073">
    <property type="entry name" value="AB_hydrolase_1"/>
</dbReference>
<reference evidence="4 5" key="1">
    <citation type="submission" date="2016-10" db="EMBL/GenBank/DDBJ databases">
        <title>Genome sequence of the basidiomycete white-rot fungus Trametes pubescens.</title>
        <authorList>
            <person name="Makela M.R."/>
            <person name="Granchi Z."/>
            <person name="Peng M."/>
            <person name="De Vries R.P."/>
            <person name="Grigoriev I."/>
            <person name="Riley R."/>
            <person name="Hilden K."/>
        </authorList>
    </citation>
    <scope>NUCLEOTIDE SEQUENCE [LARGE SCALE GENOMIC DNA]</scope>
    <source>
        <strain evidence="4 5">FBCC735</strain>
    </source>
</reference>
<protein>
    <submittedName>
        <fullName evidence="4">Bifunctional epoxide hydrolase 2</fullName>
    </submittedName>
</protein>
<dbReference type="Proteomes" id="UP000184267">
    <property type="component" value="Unassembled WGS sequence"/>
</dbReference>
<dbReference type="AlphaFoldDB" id="A0A1M2V4J8"/>
<dbReference type="EMBL" id="MNAD01001666">
    <property type="protein sequence ID" value="OJT02504.1"/>
    <property type="molecule type" value="Genomic_DNA"/>
</dbReference>
<evidence type="ECO:0000259" key="3">
    <source>
        <dbReference type="Pfam" id="PF00561"/>
    </source>
</evidence>
<dbReference type="OrthoDB" id="408373at2759"/>
<name>A0A1M2V4J8_TRAPU</name>
<proteinExistence type="inferred from homology"/>
<dbReference type="InterPro" id="IPR029058">
    <property type="entry name" value="AB_hydrolase_fold"/>
</dbReference>
<accession>A0A1M2V4J8</accession>
<evidence type="ECO:0000256" key="2">
    <source>
        <dbReference type="ARBA" id="ARBA00038334"/>
    </source>
</evidence>
<gene>
    <name evidence="4" type="ORF">TRAPUB_6976</name>
</gene>